<feature type="domain" description="HTH luxR-type" evidence="4">
    <location>
        <begin position="96"/>
        <end position="161"/>
    </location>
</feature>
<keyword evidence="2" id="KW-0238">DNA-binding</keyword>
<dbReference type="Gene3D" id="1.10.10.10">
    <property type="entry name" value="Winged helix-like DNA-binding domain superfamily/Winged helix DNA-binding domain"/>
    <property type="match status" value="1"/>
</dbReference>
<sequence length="169" mass="18811">MPDASRLWIDRPAAGAQRPFAGREIGEVELAGRKCRVLLADGAEPVDCDIDETNGARSAGADGEIVRFEFEGHRYVLVAEARRRRDAVPPGDNPSGIDIGRLLSSREMQVVQLVCMGFLTKQIADRLHISEFTVRSYLKTIYAKLGVRSRAALVFRFMKTFNADAPFRE</sequence>
<dbReference type="SMART" id="SM00421">
    <property type="entry name" value="HTH_LUXR"/>
    <property type="match status" value="1"/>
</dbReference>
<dbReference type="AlphaFoldDB" id="A0A102KJR9"/>
<keyword evidence="3" id="KW-0804">Transcription</keyword>
<evidence type="ECO:0000256" key="2">
    <source>
        <dbReference type="ARBA" id="ARBA00023125"/>
    </source>
</evidence>
<dbReference type="PANTHER" id="PTHR44688:SF16">
    <property type="entry name" value="DNA-BINDING TRANSCRIPTIONAL ACTIVATOR DEVR_DOSR"/>
    <property type="match status" value="1"/>
</dbReference>
<organism evidence="5 6">
    <name type="scientific">Burkholderia ubonensis</name>
    <dbReference type="NCBI Taxonomy" id="101571"/>
    <lineage>
        <taxon>Bacteria</taxon>
        <taxon>Pseudomonadati</taxon>
        <taxon>Pseudomonadota</taxon>
        <taxon>Betaproteobacteria</taxon>
        <taxon>Burkholderiales</taxon>
        <taxon>Burkholderiaceae</taxon>
        <taxon>Burkholderia</taxon>
        <taxon>Burkholderia cepacia complex</taxon>
    </lineage>
</organism>
<dbReference type="InterPro" id="IPR016032">
    <property type="entry name" value="Sig_transdc_resp-reg_C-effctor"/>
</dbReference>
<dbReference type="Pfam" id="PF00196">
    <property type="entry name" value="GerE"/>
    <property type="match status" value="1"/>
</dbReference>
<evidence type="ECO:0000256" key="1">
    <source>
        <dbReference type="ARBA" id="ARBA00023015"/>
    </source>
</evidence>
<evidence type="ECO:0000259" key="4">
    <source>
        <dbReference type="PROSITE" id="PS50043"/>
    </source>
</evidence>
<dbReference type="PANTHER" id="PTHR44688">
    <property type="entry name" value="DNA-BINDING TRANSCRIPTIONAL ACTIVATOR DEVR_DOSR"/>
    <property type="match status" value="1"/>
</dbReference>
<dbReference type="GO" id="GO:0006355">
    <property type="term" value="P:regulation of DNA-templated transcription"/>
    <property type="evidence" value="ECO:0007669"/>
    <property type="project" value="InterPro"/>
</dbReference>
<evidence type="ECO:0000256" key="3">
    <source>
        <dbReference type="ARBA" id="ARBA00023163"/>
    </source>
</evidence>
<dbReference type="GO" id="GO:0003677">
    <property type="term" value="F:DNA binding"/>
    <property type="evidence" value="ECO:0007669"/>
    <property type="project" value="UniProtKB-KW"/>
</dbReference>
<reference evidence="5 6" key="1">
    <citation type="submission" date="2015-11" db="EMBL/GenBank/DDBJ databases">
        <title>Expanding the genomic diversity of Burkholderia species for the development of highly accurate diagnostics.</title>
        <authorList>
            <person name="Sahl J."/>
            <person name="Keim P."/>
            <person name="Wagner D."/>
        </authorList>
    </citation>
    <scope>NUCLEOTIDE SEQUENCE [LARGE SCALE GENOMIC DNA]</scope>
    <source>
        <strain evidence="5 6">RF32-BP4</strain>
    </source>
</reference>
<evidence type="ECO:0000313" key="5">
    <source>
        <dbReference type="EMBL" id="KUZ96659.1"/>
    </source>
</evidence>
<dbReference type="Proteomes" id="UP000065521">
    <property type="component" value="Unassembled WGS sequence"/>
</dbReference>
<gene>
    <name evidence="5" type="ORF">WI38_02925</name>
</gene>
<accession>A0A102KJR9</accession>
<dbReference type="InterPro" id="IPR036388">
    <property type="entry name" value="WH-like_DNA-bd_sf"/>
</dbReference>
<proteinExistence type="predicted"/>
<dbReference type="EMBL" id="LOTN01000002">
    <property type="protein sequence ID" value="KUZ96659.1"/>
    <property type="molecule type" value="Genomic_DNA"/>
</dbReference>
<dbReference type="InterPro" id="IPR000792">
    <property type="entry name" value="Tscrpt_reg_LuxR_C"/>
</dbReference>
<dbReference type="SUPFAM" id="SSF46894">
    <property type="entry name" value="C-terminal effector domain of the bipartite response regulators"/>
    <property type="match status" value="1"/>
</dbReference>
<dbReference type="CDD" id="cd06170">
    <property type="entry name" value="LuxR_C_like"/>
    <property type="match status" value="1"/>
</dbReference>
<evidence type="ECO:0000313" key="6">
    <source>
        <dbReference type="Proteomes" id="UP000065521"/>
    </source>
</evidence>
<name>A0A102KJR9_9BURK</name>
<dbReference type="PRINTS" id="PR00038">
    <property type="entry name" value="HTHLUXR"/>
</dbReference>
<keyword evidence="1" id="KW-0805">Transcription regulation</keyword>
<comment type="caution">
    <text evidence="5">The sequence shown here is derived from an EMBL/GenBank/DDBJ whole genome shotgun (WGS) entry which is preliminary data.</text>
</comment>
<protein>
    <submittedName>
        <fullName evidence="5">Helix-turn-helix transcriptional regulator</fullName>
    </submittedName>
</protein>
<dbReference type="PROSITE" id="PS50043">
    <property type="entry name" value="HTH_LUXR_2"/>
    <property type="match status" value="1"/>
</dbReference>